<dbReference type="EMBL" id="AP024525">
    <property type="protein sequence ID" value="BCT77017.1"/>
    <property type="molecule type" value="Genomic_DNA"/>
</dbReference>
<organism evidence="2 3">
    <name type="scientific">Sinomonas cyclohexanicum</name>
    <name type="common">Corynebacterium cyclohexanicum</name>
    <dbReference type="NCBI Taxonomy" id="322009"/>
    <lineage>
        <taxon>Bacteria</taxon>
        <taxon>Bacillati</taxon>
        <taxon>Actinomycetota</taxon>
        <taxon>Actinomycetes</taxon>
        <taxon>Micrococcales</taxon>
        <taxon>Micrococcaceae</taxon>
        <taxon>Sinomonas</taxon>
    </lineage>
</organism>
<feature type="domain" description="J" evidence="1">
    <location>
        <begin position="5"/>
        <end position="68"/>
    </location>
</feature>
<dbReference type="Pfam" id="PF00226">
    <property type="entry name" value="DnaJ"/>
    <property type="match status" value="1"/>
</dbReference>
<proteinExistence type="predicted"/>
<dbReference type="PANTHER" id="PTHR44825:SF1">
    <property type="entry name" value="DNAJ HOMOLOG SUBFAMILY C MEMBER 4"/>
    <property type="match status" value="1"/>
</dbReference>
<dbReference type="SUPFAM" id="SSF46565">
    <property type="entry name" value="Chaperone J-domain"/>
    <property type="match status" value="1"/>
</dbReference>
<protein>
    <recommendedName>
        <fullName evidence="1">J domain-containing protein</fullName>
    </recommendedName>
</protein>
<name>A0ABN6FJF9_SINCY</name>
<dbReference type="RefSeq" id="WP_229229768.1">
    <property type="nucleotide sequence ID" value="NZ_AP024525.1"/>
</dbReference>
<reference evidence="2 3" key="1">
    <citation type="journal article" date="2021" name="J. Biosci. Bioeng.">
        <title>Identification and characterization of a chc gene cluster responsible for the aromatization pathway of cyclohexanecarboxylate degradation in Sinomonas cyclohexanicum ATCC 51369.</title>
        <authorList>
            <person name="Yamamoto T."/>
            <person name="Hasegawa Y."/>
            <person name="Lau P.C.K."/>
            <person name="Iwaki H."/>
        </authorList>
    </citation>
    <scope>NUCLEOTIDE SEQUENCE [LARGE SCALE GENOMIC DNA]</scope>
    <source>
        <strain evidence="2 3">ATCC 51369</strain>
    </source>
</reference>
<dbReference type="PANTHER" id="PTHR44825">
    <property type="match status" value="1"/>
</dbReference>
<dbReference type="InterPro" id="IPR052763">
    <property type="entry name" value="DnaJ_C4"/>
</dbReference>
<dbReference type="PRINTS" id="PR00625">
    <property type="entry name" value="JDOMAIN"/>
</dbReference>
<dbReference type="InterPro" id="IPR036869">
    <property type="entry name" value="J_dom_sf"/>
</dbReference>
<evidence type="ECO:0000313" key="2">
    <source>
        <dbReference type="EMBL" id="BCT77017.1"/>
    </source>
</evidence>
<dbReference type="Proteomes" id="UP001319861">
    <property type="component" value="Chromosome"/>
</dbReference>
<dbReference type="Gene3D" id="1.10.287.110">
    <property type="entry name" value="DnaJ domain"/>
    <property type="match status" value="1"/>
</dbReference>
<evidence type="ECO:0000259" key="1">
    <source>
        <dbReference type="PROSITE" id="PS50076"/>
    </source>
</evidence>
<dbReference type="SMART" id="SM00271">
    <property type="entry name" value="DnaJ"/>
    <property type="match status" value="1"/>
</dbReference>
<keyword evidence="3" id="KW-1185">Reference proteome</keyword>
<sequence>MRARNFYEVLGVGRTASRQEVRAAYRRLLRELHPDGGPGRDRERLGEVMDAYAVLGRDDRRAAYDAALERAESALWAQGLPRGAAWLTPRPVAETSEDDLLWFILRWFR</sequence>
<gene>
    <name evidence="2" type="ORF">SCMU_28590</name>
</gene>
<dbReference type="CDD" id="cd06257">
    <property type="entry name" value="DnaJ"/>
    <property type="match status" value="1"/>
</dbReference>
<evidence type="ECO:0000313" key="3">
    <source>
        <dbReference type="Proteomes" id="UP001319861"/>
    </source>
</evidence>
<dbReference type="InterPro" id="IPR001623">
    <property type="entry name" value="DnaJ_domain"/>
</dbReference>
<dbReference type="PROSITE" id="PS50076">
    <property type="entry name" value="DNAJ_2"/>
    <property type="match status" value="1"/>
</dbReference>
<accession>A0ABN6FJF9</accession>